<accession>A0A426ZAU6</accession>
<dbReference type="EMBL" id="AMZH03007545">
    <property type="protein sequence ID" value="RRT61076.1"/>
    <property type="molecule type" value="Genomic_DNA"/>
</dbReference>
<dbReference type="SMART" id="SM00320">
    <property type="entry name" value="WD40"/>
    <property type="match status" value="4"/>
</dbReference>
<name>A0A426ZAU6_ENSVE</name>
<comment type="caution">
    <text evidence="2">The sequence shown here is derived from an EMBL/GenBank/DDBJ whole genome shotgun (WGS) entry which is preliminary data.</text>
</comment>
<dbReference type="PROSITE" id="PS50294">
    <property type="entry name" value="WD_REPEATS_REGION"/>
    <property type="match status" value="1"/>
</dbReference>
<dbReference type="InterPro" id="IPR036322">
    <property type="entry name" value="WD40_repeat_dom_sf"/>
</dbReference>
<dbReference type="SUPFAM" id="SSF50978">
    <property type="entry name" value="WD40 repeat-like"/>
    <property type="match status" value="1"/>
</dbReference>
<feature type="repeat" description="WD" evidence="1">
    <location>
        <begin position="112"/>
        <end position="153"/>
    </location>
</feature>
<dbReference type="InterPro" id="IPR001680">
    <property type="entry name" value="WD40_rpt"/>
</dbReference>
<dbReference type="AlphaFoldDB" id="A0A426ZAU6"/>
<gene>
    <name evidence="2" type="ORF">B296_00044494</name>
</gene>
<dbReference type="GO" id="GO:0007165">
    <property type="term" value="P:signal transduction"/>
    <property type="evidence" value="ECO:0007669"/>
    <property type="project" value="InterPro"/>
</dbReference>
<proteinExistence type="predicted"/>
<dbReference type="Proteomes" id="UP000287651">
    <property type="component" value="Unassembled WGS sequence"/>
</dbReference>
<dbReference type="InterPro" id="IPR016346">
    <property type="entry name" value="G-protein_beta_1-5"/>
</dbReference>
<dbReference type="Pfam" id="PF00400">
    <property type="entry name" value="WD40"/>
    <property type="match status" value="4"/>
</dbReference>
<evidence type="ECO:0000256" key="1">
    <source>
        <dbReference type="PROSITE-ProRule" id="PRU00221"/>
    </source>
</evidence>
<keyword evidence="1" id="KW-0853">WD repeat</keyword>
<organism evidence="2 3">
    <name type="scientific">Ensete ventricosum</name>
    <name type="common">Abyssinian banana</name>
    <name type="synonym">Musa ensete</name>
    <dbReference type="NCBI Taxonomy" id="4639"/>
    <lineage>
        <taxon>Eukaryota</taxon>
        <taxon>Viridiplantae</taxon>
        <taxon>Streptophyta</taxon>
        <taxon>Embryophyta</taxon>
        <taxon>Tracheophyta</taxon>
        <taxon>Spermatophyta</taxon>
        <taxon>Magnoliopsida</taxon>
        <taxon>Liliopsida</taxon>
        <taxon>Zingiberales</taxon>
        <taxon>Musaceae</taxon>
        <taxon>Ensete</taxon>
    </lineage>
</organism>
<evidence type="ECO:0000313" key="3">
    <source>
        <dbReference type="Proteomes" id="UP000287651"/>
    </source>
</evidence>
<dbReference type="InterPro" id="IPR015943">
    <property type="entry name" value="WD40/YVTN_repeat-like_dom_sf"/>
</dbReference>
<protein>
    <submittedName>
        <fullName evidence="2">Uncharacterized protein</fullName>
    </submittedName>
</protein>
<dbReference type="PROSITE" id="PS50082">
    <property type="entry name" value="WD_REPEATS_2"/>
    <property type="match status" value="1"/>
</dbReference>
<dbReference type="Gene3D" id="2.130.10.10">
    <property type="entry name" value="YVTN repeat-like/Quinoprotein amine dehydrogenase"/>
    <property type="match status" value="1"/>
</dbReference>
<sequence length="249" mass="27563">MSVAELKERHVAATATVNSLRERLKQRRQLLVDTDGGVTLFLGVSKYLNLDFTGSYWQETAPTFIFYKFNLFVSFYSVSINISNSNMFVSGSCDTTARIWDTRIANRAVRTYHGHQGDVNTVKFCPDGQRFGTGSNDSTCRLYDMRTGHQLQVYSQQHDDDDNDIPTVTSIAFSTSGSLLFAGYSSGACYVWDTLLAEVCPPFVVLNLGELQNSHEGRISCLGLSSDGSALCTGSWDKNLKVHFPCSAL</sequence>
<dbReference type="PANTHER" id="PTHR19850">
    <property type="entry name" value="GUANINE NUCLEOTIDE-BINDING PROTEIN BETA G PROTEIN BETA"/>
    <property type="match status" value="1"/>
</dbReference>
<evidence type="ECO:0000313" key="2">
    <source>
        <dbReference type="EMBL" id="RRT61076.1"/>
    </source>
</evidence>
<reference evidence="2 3" key="1">
    <citation type="journal article" date="2014" name="Agronomy (Basel)">
        <title>A Draft Genome Sequence for Ensete ventricosum, the Drought-Tolerant Tree Against Hunger.</title>
        <authorList>
            <person name="Harrison J."/>
            <person name="Moore K.A."/>
            <person name="Paszkiewicz K."/>
            <person name="Jones T."/>
            <person name="Grant M."/>
            <person name="Ambacheew D."/>
            <person name="Muzemil S."/>
            <person name="Studholme D.J."/>
        </authorList>
    </citation>
    <scope>NUCLEOTIDE SEQUENCE [LARGE SCALE GENOMIC DNA]</scope>
</reference>